<feature type="repeat" description="ANK" evidence="3">
    <location>
        <begin position="1"/>
        <end position="28"/>
    </location>
</feature>
<feature type="repeat" description="ANK" evidence="3">
    <location>
        <begin position="31"/>
        <end position="63"/>
    </location>
</feature>
<dbReference type="HOGENOM" id="CLU_000134_45_5_1"/>
<evidence type="ECO:0008006" key="6">
    <source>
        <dbReference type="Google" id="ProtNLM"/>
    </source>
</evidence>
<evidence type="ECO:0000256" key="2">
    <source>
        <dbReference type="ARBA" id="ARBA00023043"/>
    </source>
</evidence>
<keyword evidence="1" id="KW-0677">Repeat</keyword>
<dbReference type="InterPro" id="IPR036770">
    <property type="entry name" value="Ankyrin_rpt-contain_sf"/>
</dbReference>
<keyword evidence="5" id="KW-1185">Reference proteome</keyword>
<reference evidence="4 5" key="1">
    <citation type="submission" date="2014-06" db="EMBL/GenBank/DDBJ databases">
        <authorList>
            <consortium name="DOE Joint Genome Institute"/>
            <person name="Kuo A."/>
            <person name="Kohler A."/>
            <person name="Nagy L.G."/>
            <person name="Floudas D."/>
            <person name="Copeland A."/>
            <person name="Barry K.W."/>
            <person name="Cichocki N."/>
            <person name="Veneault-Fourrey C."/>
            <person name="LaButti K."/>
            <person name="Lindquist E.A."/>
            <person name="Lipzen A."/>
            <person name="Lundell T."/>
            <person name="Morin E."/>
            <person name="Murat C."/>
            <person name="Sun H."/>
            <person name="Tunlid A."/>
            <person name="Henrissat B."/>
            <person name="Grigoriev I.V."/>
            <person name="Hibbett D.S."/>
            <person name="Martin F."/>
            <person name="Nordberg H.P."/>
            <person name="Cantor M.N."/>
            <person name="Hua S.X."/>
        </authorList>
    </citation>
    <scope>NUCLEOTIDE SEQUENCE [LARGE SCALE GENOMIC DNA]</scope>
    <source>
        <strain evidence="4 5">ATCC 200175</strain>
    </source>
</reference>
<organism evidence="4 5">
    <name type="scientific">Paxillus involutus ATCC 200175</name>
    <dbReference type="NCBI Taxonomy" id="664439"/>
    <lineage>
        <taxon>Eukaryota</taxon>
        <taxon>Fungi</taxon>
        <taxon>Dikarya</taxon>
        <taxon>Basidiomycota</taxon>
        <taxon>Agaricomycotina</taxon>
        <taxon>Agaricomycetes</taxon>
        <taxon>Agaricomycetidae</taxon>
        <taxon>Boletales</taxon>
        <taxon>Paxilineae</taxon>
        <taxon>Paxillaceae</taxon>
        <taxon>Paxillus</taxon>
    </lineage>
</organism>
<dbReference type="EMBL" id="KN819681">
    <property type="protein sequence ID" value="KIJ08184.1"/>
    <property type="molecule type" value="Genomic_DNA"/>
</dbReference>
<dbReference type="AlphaFoldDB" id="A0A0C9SNM5"/>
<dbReference type="Pfam" id="PF12796">
    <property type="entry name" value="Ank_2"/>
    <property type="match status" value="1"/>
</dbReference>
<reference evidence="5" key="2">
    <citation type="submission" date="2015-01" db="EMBL/GenBank/DDBJ databases">
        <title>Evolutionary Origins and Diversification of the Mycorrhizal Mutualists.</title>
        <authorList>
            <consortium name="DOE Joint Genome Institute"/>
            <consortium name="Mycorrhizal Genomics Consortium"/>
            <person name="Kohler A."/>
            <person name="Kuo A."/>
            <person name="Nagy L.G."/>
            <person name="Floudas D."/>
            <person name="Copeland A."/>
            <person name="Barry K.W."/>
            <person name="Cichocki N."/>
            <person name="Veneault-Fourrey C."/>
            <person name="LaButti K."/>
            <person name="Lindquist E.A."/>
            <person name="Lipzen A."/>
            <person name="Lundell T."/>
            <person name="Morin E."/>
            <person name="Murat C."/>
            <person name="Riley R."/>
            <person name="Ohm R."/>
            <person name="Sun H."/>
            <person name="Tunlid A."/>
            <person name="Henrissat B."/>
            <person name="Grigoriev I.V."/>
            <person name="Hibbett D.S."/>
            <person name="Martin F."/>
        </authorList>
    </citation>
    <scope>NUCLEOTIDE SEQUENCE [LARGE SCALE GENOMIC DNA]</scope>
    <source>
        <strain evidence="5">ATCC 200175</strain>
    </source>
</reference>
<name>A0A0C9SNM5_PAXIN</name>
<proteinExistence type="predicted"/>
<gene>
    <name evidence="4" type="ORF">PAXINDRAFT_51553</name>
</gene>
<dbReference type="PROSITE" id="PS50297">
    <property type="entry name" value="ANK_REP_REGION"/>
    <property type="match status" value="2"/>
</dbReference>
<dbReference type="SMART" id="SM00248">
    <property type="entry name" value="ANK"/>
    <property type="match status" value="2"/>
</dbReference>
<dbReference type="Proteomes" id="UP000053647">
    <property type="component" value="Unassembled WGS sequence"/>
</dbReference>
<sequence length="81" mass="8882">LHIACCFGHAAIVKLLLQNDVDLQIAAQSKSLNTALHFASSEGHLDVVKLLLEKGADPHVQNKDFHTPLDLAHIEDHDKIV</sequence>
<keyword evidence="2 3" id="KW-0040">ANK repeat</keyword>
<feature type="non-terminal residue" evidence="4">
    <location>
        <position position="81"/>
    </location>
</feature>
<dbReference type="InterPro" id="IPR002110">
    <property type="entry name" value="Ankyrin_rpt"/>
</dbReference>
<evidence type="ECO:0000313" key="5">
    <source>
        <dbReference type="Proteomes" id="UP000053647"/>
    </source>
</evidence>
<dbReference type="GO" id="GO:0004842">
    <property type="term" value="F:ubiquitin-protein transferase activity"/>
    <property type="evidence" value="ECO:0007669"/>
    <property type="project" value="TreeGrafter"/>
</dbReference>
<dbReference type="Gene3D" id="1.25.40.20">
    <property type="entry name" value="Ankyrin repeat-containing domain"/>
    <property type="match status" value="1"/>
</dbReference>
<accession>A0A0C9SNM5</accession>
<dbReference type="OrthoDB" id="194358at2759"/>
<dbReference type="SUPFAM" id="SSF48403">
    <property type="entry name" value="Ankyrin repeat"/>
    <property type="match status" value="1"/>
</dbReference>
<evidence type="ECO:0000256" key="1">
    <source>
        <dbReference type="ARBA" id="ARBA00022737"/>
    </source>
</evidence>
<dbReference type="PANTHER" id="PTHR24171:SF8">
    <property type="entry name" value="BRCA1-ASSOCIATED RING DOMAIN PROTEIN 1"/>
    <property type="match status" value="1"/>
</dbReference>
<dbReference type="GO" id="GO:0085020">
    <property type="term" value="P:protein K6-linked ubiquitination"/>
    <property type="evidence" value="ECO:0007669"/>
    <property type="project" value="TreeGrafter"/>
</dbReference>
<evidence type="ECO:0000313" key="4">
    <source>
        <dbReference type="EMBL" id="KIJ08184.1"/>
    </source>
</evidence>
<evidence type="ECO:0000256" key="3">
    <source>
        <dbReference type="PROSITE-ProRule" id="PRU00023"/>
    </source>
</evidence>
<feature type="non-terminal residue" evidence="4">
    <location>
        <position position="1"/>
    </location>
</feature>
<dbReference type="PROSITE" id="PS50088">
    <property type="entry name" value="ANK_REPEAT"/>
    <property type="match status" value="2"/>
</dbReference>
<dbReference type="PANTHER" id="PTHR24171">
    <property type="entry name" value="ANKYRIN REPEAT DOMAIN-CONTAINING PROTEIN 39-RELATED"/>
    <property type="match status" value="1"/>
</dbReference>
<protein>
    <recommendedName>
        <fullName evidence="6">Ankyrin</fullName>
    </recommendedName>
</protein>